<sequence>MPPRRANARNANARNANAVPLVPDQEVSNAEFQNAIQFLVQSMNNQNNQQVEGDKLRKIAKNSRALGSKCQGSVSENRTYPTCPKCGKNHTGKCLAGKEVCFGCGQSGHRVKNCPSSKKGQEGNNTRAQSIAPTVPAGRPTQQGVSSCTGGSQRQGRLYALQAHQD</sequence>
<keyword evidence="1" id="KW-0863">Zinc-finger</keyword>
<keyword evidence="5" id="KW-1185">Reference proteome</keyword>
<evidence type="ECO:0000259" key="3">
    <source>
        <dbReference type="PROSITE" id="PS50158"/>
    </source>
</evidence>
<proteinExistence type="predicted"/>
<dbReference type="SMART" id="SM00343">
    <property type="entry name" value="ZnF_C2HC"/>
    <property type="match status" value="1"/>
</dbReference>
<dbReference type="GO" id="GO:0008270">
    <property type="term" value="F:zinc ion binding"/>
    <property type="evidence" value="ECO:0007669"/>
    <property type="project" value="UniProtKB-KW"/>
</dbReference>
<organism evidence="4 5">
    <name type="scientific">Solanum verrucosum</name>
    <dbReference type="NCBI Taxonomy" id="315347"/>
    <lineage>
        <taxon>Eukaryota</taxon>
        <taxon>Viridiplantae</taxon>
        <taxon>Streptophyta</taxon>
        <taxon>Embryophyta</taxon>
        <taxon>Tracheophyta</taxon>
        <taxon>Spermatophyta</taxon>
        <taxon>Magnoliopsida</taxon>
        <taxon>eudicotyledons</taxon>
        <taxon>Gunneridae</taxon>
        <taxon>Pentapetalae</taxon>
        <taxon>asterids</taxon>
        <taxon>lamiids</taxon>
        <taxon>Solanales</taxon>
        <taxon>Solanaceae</taxon>
        <taxon>Solanoideae</taxon>
        <taxon>Solaneae</taxon>
        <taxon>Solanum</taxon>
    </lineage>
</organism>
<keyword evidence="1" id="KW-0862">Zinc</keyword>
<dbReference type="GO" id="GO:0003676">
    <property type="term" value="F:nucleic acid binding"/>
    <property type="evidence" value="ECO:0007669"/>
    <property type="project" value="InterPro"/>
</dbReference>
<feature type="region of interest" description="Disordered" evidence="2">
    <location>
        <begin position="113"/>
        <end position="153"/>
    </location>
</feature>
<evidence type="ECO:0000313" key="4">
    <source>
        <dbReference type="EMBL" id="WMV49829.1"/>
    </source>
</evidence>
<keyword evidence="1" id="KW-0479">Metal-binding</keyword>
<accession>A0AAF0URB9</accession>
<evidence type="ECO:0000313" key="5">
    <source>
        <dbReference type="Proteomes" id="UP001234989"/>
    </source>
</evidence>
<dbReference type="Proteomes" id="UP001234989">
    <property type="component" value="Chromosome 10"/>
</dbReference>
<evidence type="ECO:0000256" key="1">
    <source>
        <dbReference type="PROSITE-ProRule" id="PRU00047"/>
    </source>
</evidence>
<dbReference type="InterPro" id="IPR001878">
    <property type="entry name" value="Znf_CCHC"/>
</dbReference>
<feature type="domain" description="CCHC-type" evidence="3">
    <location>
        <begin position="101"/>
        <end position="116"/>
    </location>
</feature>
<evidence type="ECO:0000256" key="2">
    <source>
        <dbReference type="SAM" id="MobiDB-lite"/>
    </source>
</evidence>
<dbReference type="Gene3D" id="4.10.60.10">
    <property type="entry name" value="Zinc finger, CCHC-type"/>
    <property type="match status" value="1"/>
</dbReference>
<protein>
    <recommendedName>
        <fullName evidence="3">CCHC-type domain-containing protein</fullName>
    </recommendedName>
</protein>
<dbReference type="PROSITE" id="PS50158">
    <property type="entry name" value="ZF_CCHC"/>
    <property type="match status" value="1"/>
</dbReference>
<dbReference type="Pfam" id="PF00098">
    <property type="entry name" value="zf-CCHC"/>
    <property type="match status" value="1"/>
</dbReference>
<feature type="compositionally biased region" description="Polar residues" evidence="2">
    <location>
        <begin position="140"/>
        <end position="153"/>
    </location>
</feature>
<reference evidence="4" key="1">
    <citation type="submission" date="2023-08" db="EMBL/GenBank/DDBJ databases">
        <title>A de novo genome assembly of Solanum verrucosum Schlechtendal, a Mexican diploid species geographically isolated from the other diploid A-genome species in potato relatives.</title>
        <authorList>
            <person name="Hosaka K."/>
        </authorList>
    </citation>
    <scope>NUCLEOTIDE SEQUENCE</scope>
    <source>
        <tissue evidence="4">Young leaves</tissue>
    </source>
</reference>
<gene>
    <name evidence="4" type="ORF">MTR67_043214</name>
</gene>
<dbReference type="EMBL" id="CP133621">
    <property type="protein sequence ID" value="WMV49829.1"/>
    <property type="molecule type" value="Genomic_DNA"/>
</dbReference>
<feature type="compositionally biased region" description="Polar residues" evidence="2">
    <location>
        <begin position="114"/>
        <end position="132"/>
    </location>
</feature>
<dbReference type="AlphaFoldDB" id="A0AAF0URB9"/>
<name>A0AAF0URB9_SOLVR</name>